<dbReference type="Proteomes" id="UP001412239">
    <property type="component" value="Unassembled WGS sequence"/>
</dbReference>
<dbReference type="Pfam" id="PF25000">
    <property type="entry name" value="DUF7779"/>
    <property type="match status" value="1"/>
</dbReference>
<dbReference type="InterPro" id="IPR027417">
    <property type="entry name" value="P-loop_NTPase"/>
</dbReference>
<dbReference type="GO" id="GO:0043531">
    <property type="term" value="F:ADP binding"/>
    <property type="evidence" value="ECO:0007669"/>
    <property type="project" value="InterPro"/>
</dbReference>
<feature type="domain" description="DUF7779" evidence="2">
    <location>
        <begin position="282"/>
        <end position="357"/>
    </location>
</feature>
<dbReference type="PANTHER" id="PTHR35205:SF1">
    <property type="entry name" value="ZU5 DOMAIN-CONTAINING PROTEIN"/>
    <property type="match status" value="1"/>
</dbReference>
<dbReference type="AlphaFoldDB" id="A0A292PJN4"/>
<name>A0A292PJN4_9PEZI</name>
<evidence type="ECO:0000259" key="1">
    <source>
        <dbReference type="Pfam" id="PF00931"/>
    </source>
</evidence>
<organism evidence="3 4">
    <name type="scientific">Tuber aestivum</name>
    <name type="common">summer truffle</name>
    <dbReference type="NCBI Taxonomy" id="59557"/>
    <lineage>
        <taxon>Eukaryota</taxon>
        <taxon>Fungi</taxon>
        <taxon>Dikarya</taxon>
        <taxon>Ascomycota</taxon>
        <taxon>Pezizomycotina</taxon>
        <taxon>Pezizomycetes</taxon>
        <taxon>Pezizales</taxon>
        <taxon>Tuberaceae</taxon>
        <taxon>Tuber</taxon>
    </lineage>
</organism>
<evidence type="ECO:0000313" key="4">
    <source>
        <dbReference type="Proteomes" id="UP001412239"/>
    </source>
</evidence>
<keyword evidence="4" id="KW-1185">Reference proteome</keyword>
<feature type="domain" description="NB-ARC" evidence="1">
    <location>
        <begin position="26"/>
        <end position="185"/>
    </location>
</feature>
<dbReference type="Gene3D" id="3.40.50.300">
    <property type="entry name" value="P-loop containing nucleotide triphosphate hydrolases"/>
    <property type="match status" value="1"/>
</dbReference>
<dbReference type="InterPro" id="IPR002182">
    <property type="entry name" value="NB-ARC"/>
</dbReference>
<evidence type="ECO:0000313" key="3">
    <source>
        <dbReference type="EMBL" id="CUS07862.1"/>
    </source>
</evidence>
<reference evidence="3" key="1">
    <citation type="submission" date="2015-10" db="EMBL/GenBank/DDBJ databases">
        <authorList>
            <person name="Regsiter A."/>
            <person name="william w."/>
        </authorList>
    </citation>
    <scope>NUCLEOTIDE SEQUENCE</scope>
    <source>
        <strain evidence="3">Montdore</strain>
    </source>
</reference>
<feature type="non-terminal residue" evidence="3">
    <location>
        <position position="359"/>
    </location>
</feature>
<dbReference type="PANTHER" id="PTHR35205">
    <property type="entry name" value="NB-ARC AND TPR DOMAIN PROTEIN"/>
    <property type="match status" value="1"/>
</dbReference>
<gene>
    <name evidence="3" type="ORF">GSTUAT00008045001</name>
</gene>
<accession>A0A292PJN4</accession>
<proteinExistence type="predicted"/>
<evidence type="ECO:0000259" key="2">
    <source>
        <dbReference type="Pfam" id="PF25000"/>
    </source>
</evidence>
<dbReference type="SUPFAM" id="SSF52540">
    <property type="entry name" value="P-loop containing nucleoside triphosphate hydrolases"/>
    <property type="match status" value="1"/>
</dbReference>
<sequence length="359" mass="40678">EPRPYRIIPYRRNSRFTGRKDLIESIKRLSQGKAHNRIALHGLGGSGKTQIALEFVYQRASERDCDVFWVHGGGVQKFREGFTAIAQHVRIPLASAETDQEGFLLNIKRWFEGPASGDWILVIDNADNEEDFTGNSGPISKFVPQGPRGTLVFTTRSLRVASWQDCERIVIGKMEEDEARALFTRRLGNPDSADEEEKDAVTRILESVHHIPLAIVGAAAFMTETQTPPSTYWTISQASDERAKNLLSQPFWDIQREADLTESTLATYFVTFDQITRQMLLAADLLRLIVCFDRQNIPEQLLTQSGLEGIDDPVRFRQAIGTLLGFSLVTAVKREDKTFYELHRLVQLSLQLYLPPEEL</sequence>
<dbReference type="InterPro" id="IPR056681">
    <property type="entry name" value="DUF7779"/>
</dbReference>
<feature type="non-terminal residue" evidence="3">
    <location>
        <position position="1"/>
    </location>
</feature>
<protein>
    <submittedName>
        <fullName evidence="3">Uncharacterized protein</fullName>
    </submittedName>
</protein>
<dbReference type="Pfam" id="PF00931">
    <property type="entry name" value="NB-ARC"/>
    <property type="match status" value="1"/>
</dbReference>
<dbReference type="EMBL" id="LN891169">
    <property type="protein sequence ID" value="CUS07862.1"/>
    <property type="molecule type" value="Genomic_DNA"/>
</dbReference>